<dbReference type="KEGG" id="tpe:Tpen_1216"/>
<dbReference type="EnsemblBacteria" id="ABL78614">
    <property type="protein sequence ID" value="ABL78614"/>
    <property type="gene ID" value="Tpen_1216"/>
</dbReference>
<dbReference type="AlphaFoldDB" id="A1RZI4"/>
<sequence length="88" mass="9211">MSNRKIAALLLASGAALIVLVFVLAVQAALSYQKPQIGGDAGAAFSSMLSEVLYLFGKAVFLFVAILAASHLLKNGVELLKSEGFMQP</sequence>
<organism evidence="2 3">
    <name type="scientific">Thermofilum pendens (strain DSM 2475 / Hrk 5)</name>
    <dbReference type="NCBI Taxonomy" id="368408"/>
    <lineage>
        <taxon>Archaea</taxon>
        <taxon>Thermoproteota</taxon>
        <taxon>Thermoprotei</taxon>
        <taxon>Thermofilales</taxon>
        <taxon>Thermofilaceae</taxon>
        <taxon>Thermofilum</taxon>
    </lineage>
</organism>
<gene>
    <name evidence="2" type="ordered locus">Tpen_1216</name>
</gene>
<dbReference type="GeneID" id="4601628"/>
<evidence type="ECO:0000313" key="2">
    <source>
        <dbReference type="EMBL" id="ABL78614.1"/>
    </source>
</evidence>
<dbReference type="Proteomes" id="UP000000641">
    <property type="component" value="Chromosome"/>
</dbReference>
<proteinExistence type="predicted"/>
<name>A1RZI4_THEPD</name>
<keyword evidence="3" id="KW-1185">Reference proteome</keyword>
<dbReference type="STRING" id="368408.Tpen_1216"/>
<keyword evidence="1" id="KW-0812">Transmembrane</keyword>
<protein>
    <submittedName>
        <fullName evidence="2">Uncharacterized protein</fullName>
    </submittedName>
</protein>
<accession>A1RZI4</accession>
<keyword evidence="1" id="KW-0472">Membrane</keyword>
<dbReference type="EMBL" id="CP000505">
    <property type="protein sequence ID" value="ABL78614.1"/>
    <property type="molecule type" value="Genomic_DNA"/>
</dbReference>
<feature type="transmembrane region" description="Helical" evidence="1">
    <location>
        <begin position="52"/>
        <end position="73"/>
    </location>
</feature>
<reference evidence="3" key="1">
    <citation type="journal article" date="2008" name="J. Bacteriol.">
        <title>Genome sequence of Thermofilum pendens reveals an exceptional loss of biosynthetic pathways without genome reduction.</title>
        <authorList>
            <person name="Anderson I."/>
            <person name="Rodriguez J."/>
            <person name="Susanti D."/>
            <person name="Porat I."/>
            <person name="Reich C."/>
            <person name="Ulrich L.E."/>
            <person name="Elkins J.G."/>
            <person name="Mavromatis K."/>
            <person name="Lykidis A."/>
            <person name="Kim E."/>
            <person name="Thompson L.S."/>
            <person name="Nolan M."/>
            <person name="Land M."/>
            <person name="Copeland A."/>
            <person name="Lapidus A."/>
            <person name="Lucas S."/>
            <person name="Detter C."/>
            <person name="Zhulin I.B."/>
            <person name="Olsen G.J."/>
            <person name="Whitman W."/>
            <person name="Mukhopadhyay B."/>
            <person name="Bristow J."/>
            <person name="Kyrpides N."/>
        </authorList>
    </citation>
    <scope>NUCLEOTIDE SEQUENCE [LARGE SCALE GENOMIC DNA]</scope>
    <source>
        <strain evidence="3">DSM 2475 / Hrk 5</strain>
    </source>
</reference>
<keyword evidence="1" id="KW-1133">Transmembrane helix</keyword>
<dbReference type="RefSeq" id="WP_011752879.1">
    <property type="nucleotide sequence ID" value="NC_008698.1"/>
</dbReference>
<dbReference type="HOGENOM" id="CLU_186535_0_0_2"/>
<evidence type="ECO:0000256" key="1">
    <source>
        <dbReference type="SAM" id="Phobius"/>
    </source>
</evidence>
<dbReference type="eggNOG" id="arCOG06105">
    <property type="taxonomic scope" value="Archaea"/>
</dbReference>
<evidence type="ECO:0000313" key="3">
    <source>
        <dbReference type="Proteomes" id="UP000000641"/>
    </source>
</evidence>